<dbReference type="CDD" id="cd03419">
    <property type="entry name" value="GRX_GRXh_1_2_like"/>
    <property type="match status" value="1"/>
</dbReference>
<keyword evidence="13" id="KW-1185">Reference proteome</keyword>
<dbReference type="EMBL" id="JARQWQ010000181">
    <property type="protein sequence ID" value="KAK2547502.1"/>
    <property type="molecule type" value="Genomic_DNA"/>
</dbReference>
<evidence type="ECO:0000256" key="7">
    <source>
        <dbReference type="ARBA" id="ARBA00023284"/>
    </source>
</evidence>
<dbReference type="InterPro" id="IPR002109">
    <property type="entry name" value="Glutaredoxin"/>
</dbReference>
<evidence type="ECO:0000256" key="9">
    <source>
        <dbReference type="ARBA" id="ARBA00038558"/>
    </source>
</evidence>
<dbReference type="Proteomes" id="UP001249851">
    <property type="component" value="Unassembled WGS sequence"/>
</dbReference>
<evidence type="ECO:0000256" key="5">
    <source>
        <dbReference type="ARBA" id="ARBA00023157"/>
    </source>
</evidence>
<dbReference type="GO" id="GO:0034599">
    <property type="term" value="P:cellular response to oxidative stress"/>
    <property type="evidence" value="ECO:0007669"/>
    <property type="project" value="TreeGrafter"/>
</dbReference>
<reference evidence="12" key="2">
    <citation type="journal article" date="2023" name="Science">
        <title>Genomic signatures of disease resistance in endangered staghorn corals.</title>
        <authorList>
            <person name="Vollmer S.V."/>
            <person name="Selwyn J.D."/>
            <person name="Despard B.A."/>
            <person name="Roesel C.L."/>
        </authorList>
    </citation>
    <scope>NUCLEOTIDE SEQUENCE</scope>
    <source>
        <strain evidence="12">K2</strain>
    </source>
</reference>
<evidence type="ECO:0000256" key="4">
    <source>
        <dbReference type="ARBA" id="ARBA00022982"/>
    </source>
</evidence>
<dbReference type="GO" id="GO:0015038">
    <property type="term" value="F:glutathione disulfide oxidoreductase activity"/>
    <property type="evidence" value="ECO:0007669"/>
    <property type="project" value="TreeGrafter"/>
</dbReference>
<dbReference type="PROSITE" id="PS51354">
    <property type="entry name" value="GLUTAREDOXIN_2"/>
    <property type="match status" value="1"/>
</dbReference>
<evidence type="ECO:0000259" key="11">
    <source>
        <dbReference type="Pfam" id="PF00462"/>
    </source>
</evidence>
<name>A0AAD9URY9_ACRCE</name>
<dbReference type="PANTHER" id="PTHR45694:SF5">
    <property type="entry name" value="GLUTAREDOXIN 2"/>
    <property type="match status" value="1"/>
</dbReference>
<evidence type="ECO:0000313" key="13">
    <source>
        <dbReference type="Proteomes" id="UP001249851"/>
    </source>
</evidence>
<evidence type="ECO:0000256" key="8">
    <source>
        <dbReference type="ARBA" id="ARBA00037470"/>
    </source>
</evidence>
<comment type="caution">
    <text evidence="12">The sequence shown here is derived from an EMBL/GenBank/DDBJ whole genome shotgun (WGS) entry which is preliminary data.</text>
</comment>
<gene>
    <name evidence="12" type="ORF">P5673_032502</name>
</gene>
<comment type="function">
    <text evidence="1">Has a glutathione-disulfide oxidoreductase activity in the presence of NADPH and glutathione reductase. Reduces low molecular weight disulfides and proteins.</text>
</comment>
<accession>A0AAD9URY9</accession>
<keyword evidence="6" id="KW-0318">Glutathionylation</keyword>
<dbReference type="PRINTS" id="PR00160">
    <property type="entry name" value="GLUTAREDOXIN"/>
</dbReference>
<feature type="domain" description="Glutaredoxin" evidence="11">
    <location>
        <begin position="16"/>
        <end position="79"/>
    </location>
</feature>
<keyword evidence="4" id="KW-0249">Electron transport</keyword>
<dbReference type="FunFam" id="3.40.30.10:FF:000026">
    <property type="entry name" value="Glutaredoxin 2"/>
    <property type="match status" value="1"/>
</dbReference>
<dbReference type="PROSITE" id="PS00195">
    <property type="entry name" value="GLUTAREDOXIN_1"/>
    <property type="match status" value="1"/>
</dbReference>
<evidence type="ECO:0000313" key="12">
    <source>
        <dbReference type="EMBL" id="KAK2547502.1"/>
    </source>
</evidence>
<evidence type="ECO:0000256" key="1">
    <source>
        <dbReference type="ARBA" id="ARBA00002549"/>
    </source>
</evidence>
<dbReference type="GO" id="GO:0005737">
    <property type="term" value="C:cytoplasm"/>
    <property type="evidence" value="ECO:0007669"/>
    <property type="project" value="TreeGrafter"/>
</dbReference>
<dbReference type="PANTHER" id="PTHR45694">
    <property type="entry name" value="GLUTAREDOXIN 2"/>
    <property type="match status" value="1"/>
</dbReference>
<evidence type="ECO:0000256" key="10">
    <source>
        <dbReference type="ARBA" id="ARBA00039819"/>
    </source>
</evidence>
<comment type="function">
    <text evidence="8">Glutathione-dependent oxidoreductase that facilitates the maintenance of mitochondrial redox homeostasis upon induction of apoptosis by oxidative stress. Involved in response to hydrogen peroxide and regulation of apoptosis caused by oxidative stress. Acts as a very efficient catalyst of monothiol reactions because of its high affinity for protein glutathione-mixed disulfides. Can receive electrons not only from glutathione (GSH), but also from thioredoxin reductase supporting both monothiol and dithiol reactions. Efficiently catalyzes both glutathionylation and deglutathionylation of mitochondrial complex I, which in turn regulates the superoxide production by the complex. Overexpression decreases the susceptibility to apoptosis and prevents loss of cardiolipin and cytochrome c release.</text>
</comment>
<evidence type="ECO:0000256" key="6">
    <source>
        <dbReference type="ARBA" id="ARBA00023206"/>
    </source>
</evidence>
<organism evidence="12 13">
    <name type="scientific">Acropora cervicornis</name>
    <name type="common">Staghorn coral</name>
    <dbReference type="NCBI Taxonomy" id="6130"/>
    <lineage>
        <taxon>Eukaryota</taxon>
        <taxon>Metazoa</taxon>
        <taxon>Cnidaria</taxon>
        <taxon>Anthozoa</taxon>
        <taxon>Hexacorallia</taxon>
        <taxon>Scleractinia</taxon>
        <taxon>Astrocoeniina</taxon>
        <taxon>Acroporidae</taxon>
        <taxon>Acropora</taxon>
    </lineage>
</organism>
<protein>
    <recommendedName>
        <fullName evidence="10">Glutaredoxin-2, mitochondrial</fullName>
    </recommendedName>
</protein>
<keyword evidence="5" id="KW-1015">Disulfide bond</keyword>
<dbReference type="NCBIfam" id="TIGR02180">
    <property type="entry name" value="GRX_euk"/>
    <property type="match status" value="1"/>
</dbReference>
<dbReference type="Gene3D" id="3.40.30.10">
    <property type="entry name" value="Glutaredoxin"/>
    <property type="match status" value="1"/>
</dbReference>
<keyword evidence="3" id="KW-0813">Transport</keyword>
<dbReference type="AlphaFoldDB" id="A0AAD9URY9"/>
<dbReference type="Pfam" id="PF00462">
    <property type="entry name" value="Glutaredoxin"/>
    <property type="match status" value="1"/>
</dbReference>
<reference evidence="12" key="1">
    <citation type="journal article" date="2023" name="G3 (Bethesda)">
        <title>Whole genome assembly and annotation of the endangered Caribbean coral Acropora cervicornis.</title>
        <authorList>
            <person name="Selwyn J.D."/>
            <person name="Vollmer S.V."/>
        </authorList>
    </citation>
    <scope>NUCLEOTIDE SEQUENCE</scope>
    <source>
        <strain evidence="12">K2</strain>
    </source>
</reference>
<proteinExistence type="inferred from homology"/>
<dbReference type="InterPro" id="IPR014025">
    <property type="entry name" value="Glutaredoxin_subgr"/>
</dbReference>
<comment type="similarity">
    <text evidence="2">Belongs to the glutaredoxin family.</text>
</comment>
<comment type="subunit">
    <text evidence="9">Monomer; active form. Homodimer; inactive form. The homodimer is probably linked by 1 2Fe-2S cluster.</text>
</comment>
<sequence>MSKISEIKLKVSENKVVVYSKTYCPFCKKAKSALGETGLKDYVLFELDTMDDGDAYQDALKEITGARSVPRVFIGGKFVGGGDDVKSLHSRGELKKMLVECGAL</sequence>
<dbReference type="InterPro" id="IPR011767">
    <property type="entry name" value="GLR_AS"/>
</dbReference>
<evidence type="ECO:0000256" key="2">
    <source>
        <dbReference type="ARBA" id="ARBA00007787"/>
    </source>
</evidence>
<keyword evidence="7" id="KW-0676">Redox-active center</keyword>
<evidence type="ECO:0000256" key="3">
    <source>
        <dbReference type="ARBA" id="ARBA00022448"/>
    </source>
</evidence>
<dbReference type="SUPFAM" id="SSF52833">
    <property type="entry name" value="Thioredoxin-like"/>
    <property type="match status" value="1"/>
</dbReference>
<dbReference type="InterPro" id="IPR011899">
    <property type="entry name" value="Glutaredoxin_euk/vir"/>
</dbReference>
<dbReference type="InterPro" id="IPR036249">
    <property type="entry name" value="Thioredoxin-like_sf"/>
</dbReference>